<evidence type="ECO:0000313" key="4">
    <source>
        <dbReference type="EMBL" id="SQC93942.1"/>
    </source>
</evidence>
<name>A0A2X3INF3_9ENTR</name>
<evidence type="ECO:0000256" key="3">
    <source>
        <dbReference type="ARBA" id="ARBA00022729"/>
    </source>
</evidence>
<evidence type="ECO:0000256" key="2">
    <source>
        <dbReference type="ARBA" id="ARBA00014031"/>
    </source>
</evidence>
<evidence type="ECO:0000256" key="1">
    <source>
        <dbReference type="ARBA" id="ARBA00003989"/>
    </source>
</evidence>
<dbReference type="Pfam" id="PF10614">
    <property type="entry name" value="CsgF"/>
    <property type="match status" value="1"/>
</dbReference>
<proteinExistence type="predicted"/>
<dbReference type="Proteomes" id="UP000251197">
    <property type="component" value="Unassembled WGS sequence"/>
</dbReference>
<reference evidence="4 5" key="1">
    <citation type="submission" date="2018-06" db="EMBL/GenBank/DDBJ databases">
        <authorList>
            <consortium name="Pathogen Informatics"/>
            <person name="Doyle S."/>
        </authorList>
    </citation>
    <scope>NUCLEOTIDE SEQUENCE [LARGE SCALE GENOMIC DNA]</scope>
    <source>
        <strain evidence="4 5">NCTC12120</strain>
    </source>
</reference>
<organism evidence="4 5">
    <name type="scientific">Cedecea neteri</name>
    <dbReference type="NCBI Taxonomy" id="158822"/>
    <lineage>
        <taxon>Bacteria</taxon>
        <taxon>Pseudomonadati</taxon>
        <taxon>Pseudomonadota</taxon>
        <taxon>Gammaproteobacteria</taxon>
        <taxon>Enterobacterales</taxon>
        <taxon>Enterobacteriaceae</taxon>
        <taxon>Cedecea</taxon>
    </lineage>
</organism>
<evidence type="ECO:0000313" key="5">
    <source>
        <dbReference type="Proteomes" id="UP000251197"/>
    </source>
</evidence>
<sequence length="140" mass="15392">MRIYHAVLPVLLFTPLAWGGNMVFQFVNPNFGGNPNNGAYLLNSAQAQNSYKDPSYSSDLGIQMPSALDNFTQALQSQVLGGLLTNINTGKPGRMVTNDFIVDIANTDGQLQLNVTDRKPAKHQPFRYRPAGKLHEFLVA</sequence>
<dbReference type="InterPro" id="IPR018893">
    <property type="entry name" value="T8SS_CsgF"/>
</dbReference>
<accession>A0A2X3INF3</accession>
<protein>
    <recommendedName>
        <fullName evidence="2">Curli production assembly/transport component CsgF</fullName>
    </recommendedName>
</protein>
<comment type="function">
    <text evidence="1">May be involved in the biogenesis of curli organelles.</text>
</comment>
<dbReference type="AlphaFoldDB" id="A0A2X3INF3"/>
<dbReference type="EMBL" id="UAVU01000012">
    <property type="protein sequence ID" value="SQC93942.1"/>
    <property type="molecule type" value="Genomic_DNA"/>
</dbReference>
<dbReference type="NCBIfam" id="NF007469">
    <property type="entry name" value="PRK10050.1"/>
    <property type="match status" value="1"/>
</dbReference>
<gene>
    <name evidence="4" type="ORF">NCTC12120_07059</name>
</gene>
<dbReference type="STRING" id="158822.LH23_13410"/>
<keyword evidence="3" id="KW-0732">Signal</keyword>